<evidence type="ECO:0000313" key="1">
    <source>
        <dbReference type="EMBL" id="XAO75650.1"/>
    </source>
</evidence>
<dbReference type="Proteomes" id="UP001463665">
    <property type="component" value="Chromosome"/>
</dbReference>
<dbReference type="EMBL" id="CP154834">
    <property type="protein sequence ID" value="XAO75650.1"/>
    <property type="molecule type" value="Genomic_DNA"/>
</dbReference>
<keyword evidence="2" id="KW-1185">Reference proteome</keyword>
<proteinExistence type="predicted"/>
<reference evidence="1 2" key="1">
    <citation type="submission" date="2024-04" db="EMBL/GenBank/DDBJ databases">
        <title>Genome sequencing and assembly of rice foliar adapted Chryseobacterium endophyticum OsEnb-ALM-A6.</title>
        <authorList>
            <person name="Kumar S."/>
            <person name="Javed M."/>
            <person name="Chouhan V."/>
            <person name="Charishma K."/>
            <person name="Patel A."/>
            <person name="Kumar M."/>
            <person name="Sahu K.P."/>
            <person name="Kumar A."/>
        </authorList>
    </citation>
    <scope>NUCLEOTIDE SEQUENCE [LARGE SCALE GENOMIC DNA]</scope>
    <source>
        <strain evidence="1 2">OsEnb-ALM-A6</strain>
    </source>
</reference>
<gene>
    <name evidence="1" type="ORF">AAFP95_07120</name>
</gene>
<accession>A0AAU6WUD5</accession>
<sequence>MDNTIKYLHLNHNGRNAFEIAREIEVLRTPLYAMMKIRELFPHLSIAEAKELVIIATTGYKSLDDYQGSLLPDLEDFGRILYEEENI</sequence>
<dbReference type="RefSeq" id="WP_345767274.1">
    <property type="nucleotide sequence ID" value="NZ_CP154834.1"/>
</dbReference>
<name>A0AAU6WUD5_9FLAO</name>
<organism evidence="1 2">
    <name type="scientific">Chryseobacterium endophyticum</name>
    <dbReference type="NCBI Taxonomy" id="1854762"/>
    <lineage>
        <taxon>Bacteria</taxon>
        <taxon>Pseudomonadati</taxon>
        <taxon>Bacteroidota</taxon>
        <taxon>Flavobacteriia</taxon>
        <taxon>Flavobacteriales</taxon>
        <taxon>Weeksellaceae</taxon>
        <taxon>Chryseobacterium group</taxon>
        <taxon>Chryseobacterium</taxon>
    </lineage>
</organism>
<dbReference type="AlphaFoldDB" id="A0AAU6WUD5"/>
<protein>
    <submittedName>
        <fullName evidence="1">Uncharacterized protein</fullName>
    </submittedName>
</protein>
<evidence type="ECO:0000313" key="2">
    <source>
        <dbReference type="Proteomes" id="UP001463665"/>
    </source>
</evidence>